<dbReference type="InterPro" id="IPR036047">
    <property type="entry name" value="F-box-like_dom_sf"/>
</dbReference>
<evidence type="ECO:0000256" key="2">
    <source>
        <dbReference type="SAM" id="Phobius"/>
    </source>
</evidence>
<sequence>MNHSDSEDKEKSWKNLEIFKNKGIIKITKDHFEILRKGKYLESTKNQQITPKEANLMINQLPPEILIMICEFLSPAAFCRLGMTCKDFQDIFNDQETWRKIAKFHQEFFTFDYFELNFNNFDKHYNIFAFQTPIIQEIEEIQIQNQNLDFPNLSQIHFQELNQKRENKLKEYFNNSKFDDSTMLAETSNARIPVLISTEEERMKYINLLENPKEEMLEKGRKIYNILLEEKNKLKKKMEKKKKREKLEEFEKKEADIFSPLFLSLISIGFSIYLILLTLKIERKIATKLTYLSIPILIPTFGVLVVFVADLIFRIWSKEYHYNLGHSLENALTDVFLFMHFFQFLLIGLRVDNFIKCSWIAVFIPYILIFFIFAAFFFYLQFFQKSILDCEFICFVIFFLLFILFFVILGLKLDGKIKWNYSIIFIPLFLQVFFYFLSFIIIHFWQKKINEIILAFCVVPSIWITFLLLMMFYLDNKGIHHLYYPLIPVYLILLLLDIGSFFVLMSLIRPLLPKKTNSKRTFFLQLKIKNQFENQKNLVFSF</sequence>
<keyword evidence="2" id="KW-1133">Transmembrane helix</keyword>
<keyword evidence="5" id="KW-1185">Reference proteome</keyword>
<comment type="caution">
    <text evidence="4">The sequence shown here is derived from an EMBL/GenBank/DDBJ whole genome shotgun (WGS) entry which is preliminary data.</text>
</comment>
<dbReference type="CDD" id="cd09917">
    <property type="entry name" value="F-box_SF"/>
    <property type="match status" value="1"/>
</dbReference>
<dbReference type="Gene3D" id="1.20.1280.50">
    <property type="match status" value="1"/>
</dbReference>
<feature type="transmembrane region" description="Helical" evidence="2">
    <location>
        <begin position="452"/>
        <end position="474"/>
    </location>
</feature>
<feature type="transmembrane region" description="Helical" evidence="2">
    <location>
        <begin position="486"/>
        <end position="512"/>
    </location>
</feature>
<keyword evidence="2" id="KW-0472">Membrane</keyword>
<proteinExistence type="predicted"/>
<evidence type="ECO:0000259" key="3">
    <source>
        <dbReference type="PROSITE" id="PS50181"/>
    </source>
</evidence>
<keyword evidence="2" id="KW-0812">Transmembrane</keyword>
<feature type="coiled-coil region" evidence="1">
    <location>
        <begin position="224"/>
        <end position="253"/>
    </location>
</feature>
<dbReference type="Proteomes" id="UP001149090">
    <property type="component" value="Unassembled WGS sequence"/>
</dbReference>
<accession>A0A9Q0R961</accession>
<name>A0A9Q0R961_ANAIG</name>
<dbReference type="Pfam" id="PF12937">
    <property type="entry name" value="F-box-like"/>
    <property type="match status" value="1"/>
</dbReference>
<evidence type="ECO:0000313" key="4">
    <source>
        <dbReference type="EMBL" id="KAJ5071772.1"/>
    </source>
</evidence>
<feature type="transmembrane region" description="Helical" evidence="2">
    <location>
        <begin position="296"/>
        <end position="316"/>
    </location>
</feature>
<organism evidence="4 5">
    <name type="scientific">Anaeramoeba ignava</name>
    <name type="common">Anaerobic marine amoeba</name>
    <dbReference type="NCBI Taxonomy" id="1746090"/>
    <lineage>
        <taxon>Eukaryota</taxon>
        <taxon>Metamonada</taxon>
        <taxon>Anaeramoebidae</taxon>
        <taxon>Anaeramoeba</taxon>
    </lineage>
</organism>
<keyword evidence="1" id="KW-0175">Coiled coil</keyword>
<dbReference type="InterPro" id="IPR001810">
    <property type="entry name" value="F-box_dom"/>
</dbReference>
<gene>
    <name evidence="4" type="ORF">M0811_09932</name>
</gene>
<dbReference type="SUPFAM" id="SSF81383">
    <property type="entry name" value="F-box domain"/>
    <property type="match status" value="1"/>
</dbReference>
<protein>
    <submittedName>
        <fullName evidence="4">Fam11a b protein</fullName>
    </submittedName>
</protein>
<reference evidence="4" key="1">
    <citation type="submission" date="2022-10" db="EMBL/GenBank/DDBJ databases">
        <title>Novel sulphate-reducing endosymbionts in the free-living metamonad Anaeramoeba.</title>
        <authorList>
            <person name="Jerlstrom-Hultqvist J."/>
            <person name="Cepicka I."/>
            <person name="Gallot-Lavallee L."/>
            <person name="Salas-Leiva D."/>
            <person name="Curtis B.A."/>
            <person name="Zahonova K."/>
            <person name="Pipaliya S."/>
            <person name="Dacks J."/>
            <person name="Roger A.J."/>
        </authorList>
    </citation>
    <scope>NUCLEOTIDE SEQUENCE</scope>
    <source>
        <strain evidence="4">BMAN</strain>
    </source>
</reference>
<feature type="transmembrane region" description="Helical" evidence="2">
    <location>
        <begin position="392"/>
        <end position="411"/>
    </location>
</feature>
<evidence type="ECO:0000313" key="5">
    <source>
        <dbReference type="Proteomes" id="UP001149090"/>
    </source>
</evidence>
<dbReference type="AlphaFoldDB" id="A0A9Q0R961"/>
<dbReference type="PROSITE" id="PS50181">
    <property type="entry name" value="FBOX"/>
    <property type="match status" value="1"/>
</dbReference>
<feature type="transmembrane region" description="Helical" evidence="2">
    <location>
        <begin position="257"/>
        <end position="276"/>
    </location>
</feature>
<dbReference type="EMBL" id="JAPDFW010000085">
    <property type="protein sequence ID" value="KAJ5071772.1"/>
    <property type="molecule type" value="Genomic_DNA"/>
</dbReference>
<feature type="transmembrane region" description="Helical" evidence="2">
    <location>
        <begin position="423"/>
        <end position="445"/>
    </location>
</feature>
<evidence type="ECO:0000256" key="1">
    <source>
        <dbReference type="SAM" id="Coils"/>
    </source>
</evidence>
<dbReference type="SMART" id="SM00256">
    <property type="entry name" value="FBOX"/>
    <property type="match status" value="1"/>
</dbReference>
<feature type="domain" description="F-box" evidence="3">
    <location>
        <begin position="55"/>
        <end position="101"/>
    </location>
</feature>
<feature type="transmembrane region" description="Helical" evidence="2">
    <location>
        <begin position="359"/>
        <end position="380"/>
    </location>
</feature>